<dbReference type="SUPFAM" id="SSF50129">
    <property type="entry name" value="GroES-like"/>
    <property type="match status" value="1"/>
</dbReference>
<gene>
    <name evidence="1" type="ORF">KR76_02220</name>
</gene>
<dbReference type="Gene3D" id="3.40.50.720">
    <property type="entry name" value="NAD(P)-binding Rossmann-like Domain"/>
    <property type="match status" value="1"/>
</dbReference>
<dbReference type="EMBL" id="CP009896">
    <property type="protein sequence ID" value="AIY19656.2"/>
    <property type="molecule type" value="Genomic_DNA"/>
</dbReference>
<organism evidence="1 2">
    <name type="scientific">Nocardioides simplex</name>
    <name type="common">Arthrobacter simplex</name>
    <dbReference type="NCBI Taxonomy" id="2045"/>
    <lineage>
        <taxon>Bacteria</taxon>
        <taxon>Bacillati</taxon>
        <taxon>Actinomycetota</taxon>
        <taxon>Actinomycetes</taxon>
        <taxon>Propionibacteriales</taxon>
        <taxon>Nocardioidaceae</taxon>
        <taxon>Pimelobacter</taxon>
    </lineage>
</organism>
<dbReference type="eggNOG" id="COG2130">
    <property type="taxonomic scope" value="Bacteria"/>
</dbReference>
<dbReference type="PANTHER" id="PTHR43205:SF7">
    <property type="entry name" value="PROSTAGLANDIN REDUCTASE 1"/>
    <property type="match status" value="1"/>
</dbReference>
<dbReference type="AlphaFoldDB" id="A0A0A1DQG0"/>
<dbReference type="SUPFAM" id="SSF51735">
    <property type="entry name" value="NAD(P)-binding Rossmann-fold domains"/>
    <property type="match status" value="1"/>
</dbReference>
<dbReference type="Gene3D" id="3.90.180.10">
    <property type="entry name" value="Medium-chain alcohol dehydrogenases, catalytic domain"/>
    <property type="match status" value="1"/>
</dbReference>
<accession>A0A0A1DQG0</accession>
<sequence>MVAGVHHPGPEEIGMESHALHVIAYPEGEVGAEHFAVVPVELPDPDRLADGEVLVRNTWTSVDPGMRLRLRAAAPEGYFTSFPLHQPLDGVLSVGEVLASRAPGFAPGDTVWHSLGWREHAVVRAEDVAMNGVGTLRRLDVRDREPQWFLGALGPMGLTAYSGLAVVDGLDGGGVVWVSAGAGAVGSLAAQIARNVGHRVIATAGSPAKVDWLRDEAGVDAFSYRHESLRDGLRRLAPDGIDIYFDNVGGDHLEAALEALRMHGRIALCGTVSDYESEPRGPRNIFLTTAKHLTLAGFRGSLHLDLLDEMQQRVGAWLRDGALVYRETVYDGLASAPRAMADMLAGRTTGKTLVRLA</sequence>
<keyword evidence="2" id="KW-1185">Reference proteome</keyword>
<dbReference type="InterPro" id="IPR045010">
    <property type="entry name" value="MDR_fam"/>
</dbReference>
<dbReference type="HOGENOM" id="CLU_026673_29_1_11"/>
<name>A0A0A1DQG0_NOCSI</name>
<proteinExistence type="predicted"/>
<dbReference type="InterPro" id="IPR011032">
    <property type="entry name" value="GroES-like_sf"/>
</dbReference>
<dbReference type="InterPro" id="IPR036291">
    <property type="entry name" value="NAD(P)-bd_dom_sf"/>
</dbReference>
<dbReference type="InterPro" id="IPR020843">
    <property type="entry name" value="ER"/>
</dbReference>
<dbReference type="Proteomes" id="UP000030300">
    <property type="component" value="Chromosome"/>
</dbReference>
<reference evidence="1 2" key="1">
    <citation type="journal article" date="2015" name="Genome Announc.">
        <title>Complete Genome Sequence of Steroid-Transforming Nocardioides simplex VKM Ac-2033D.</title>
        <authorList>
            <person name="Shtratnikova V.Y."/>
            <person name="Schelkunov M.I."/>
            <person name="Pekov Y.A."/>
            <person name="Fokina V.V."/>
            <person name="Logacheva M.D."/>
            <person name="Sokolov S.L."/>
            <person name="Bragin E.Y."/>
            <person name="Ashapkin V.V."/>
            <person name="Donova M.V."/>
        </authorList>
    </citation>
    <scope>NUCLEOTIDE SEQUENCE [LARGE SCALE GENOMIC DNA]</scope>
    <source>
        <strain evidence="1 2">VKM Ac-2033D</strain>
    </source>
</reference>
<dbReference type="KEGG" id="psim:KR76_02220"/>
<dbReference type="InterPro" id="IPR041694">
    <property type="entry name" value="ADH_N_2"/>
</dbReference>
<protein>
    <submittedName>
        <fullName evidence="1">Putative oxidoreductase YncB</fullName>
    </submittedName>
</protein>
<dbReference type="STRING" id="2045.KR76_02220"/>
<evidence type="ECO:0000313" key="1">
    <source>
        <dbReference type="EMBL" id="AIY19656.2"/>
    </source>
</evidence>
<dbReference type="Pfam" id="PF00107">
    <property type="entry name" value="ADH_zinc_N"/>
    <property type="match status" value="1"/>
</dbReference>
<evidence type="ECO:0000313" key="2">
    <source>
        <dbReference type="Proteomes" id="UP000030300"/>
    </source>
</evidence>
<dbReference type="PANTHER" id="PTHR43205">
    <property type="entry name" value="PROSTAGLANDIN REDUCTASE"/>
    <property type="match status" value="1"/>
</dbReference>
<dbReference type="InterPro" id="IPR013149">
    <property type="entry name" value="ADH-like_C"/>
</dbReference>
<dbReference type="Pfam" id="PF16884">
    <property type="entry name" value="ADH_N_2"/>
    <property type="match status" value="1"/>
</dbReference>
<dbReference type="SMART" id="SM00829">
    <property type="entry name" value="PKS_ER"/>
    <property type="match status" value="1"/>
</dbReference>
<dbReference type="CDD" id="cd05288">
    <property type="entry name" value="PGDH"/>
    <property type="match status" value="1"/>
</dbReference>
<dbReference type="GO" id="GO:0016628">
    <property type="term" value="F:oxidoreductase activity, acting on the CH-CH group of donors, NAD or NADP as acceptor"/>
    <property type="evidence" value="ECO:0007669"/>
    <property type="project" value="InterPro"/>
</dbReference>